<dbReference type="PROSITE" id="PS52016">
    <property type="entry name" value="TONB_DEPENDENT_REC_3"/>
    <property type="match status" value="1"/>
</dbReference>
<dbReference type="GO" id="GO:0044718">
    <property type="term" value="P:siderophore transmembrane transport"/>
    <property type="evidence" value="ECO:0007669"/>
    <property type="project" value="TreeGrafter"/>
</dbReference>
<reference evidence="15" key="1">
    <citation type="submission" date="2024-02" db="EMBL/GenBank/DDBJ databases">
        <title>Sediminibacterium planktonica sp. nov. and Sediminibacterium longus sp. nov., isolated from surface lake and river water.</title>
        <authorList>
            <person name="Watanabe K."/>
            <person name="Takemine S."/>
            <person name="Ishii Y."/>
            <person name="Ogata Y."/>
            <person name="Shindo C."/>
            <person name="Suda W."/>
        </authorList>
    </citation>
    <scope>NUCLEOTIDE SEQUENCE</scope>
    <source>
        <strain evidence="15">KACHI17</strain>
    </source>
</reference>
<evidence type="ECO:0000256" key="6">
    <source>
        <dbReference type="ARBA" id="ARBA00023077"/>
    </source>
</evidence>
<evidence type="ECO:0000313" key="15">
    <source>
        <dbReference type="EMBL" id="BFG71518.1"/>
    </source>
</evidence>
<protein>
    <submittedName>
        <fullName evidence="15">TonB-dependent receptor</fullName>
    </submittedName>
</protein>
<name>A0AAT9GLX8_9BACT</name>
<dbReference type="InterPro" id="IPR000531">
    <property type="entry name" value="Beta-barrel_TonB"/>
</dbReference>
<gene>
    <name evidence="15" type="ORF">KACHI17_23990</name>
</gene>
<evidence type="ECO:0000256" key="9">
    <source>
        <dbReference type="ARBA" id="ARBA00023237"/>
    </source>
</evidence>
<dbReference type="PANTHER" id="PTHR30069">
    <property type="entry name" value="TONB-DEPENDENT OUTER MEMBRANE RECEPTOR"/>
    <property type="match status" value="1"/>
</dbReference>
<comment type="subcellular location">
    <subcellularLocation>
        <location evidence="1 10">Cell outer membrane</location>
        <topology evidence="1 10">Multi-pass membrane protein</topology>
    </subcellularLocation>
</comment>
<evidence type="ECO:0000256" key="2">
    <source>
        <dbReference type="ARBA" id="ARBA00022448"/>
    </source>
</evidence>
<keyword evidence="6 11" id="KW-0798">TonB box</keyword>
<evidence type="ECO:0000256" key="12">
    <source>
        <dbReference type="SAM" id="SignalP"/>
    </source>
</evidence>
<dbReference type="GO" id="GO:0009279">
    <property type="term" value="C:cell outer membrane"/>
    <property type="evidence" value="ECO:0007669"/>
    <property type="project" value="UniProtKB-SubCell"/>
</dbReference>
<accession>A0AAT9GLX8</accession>
<organism evidence="15">
    <name type="scientific">Sediminibacterium sp. KACHI17</name>
    <dbReference type="NCBI Taxonomy" id="1751071"/>
    <lineage>
        <taxon>Bacteria</taxon>
        <taxon>Pseudomonadati</taxon>
        <taxon>Bacteroidota</taxon>
        <taxon>Chitinophagia</taxon>
        <taxon>Chitinophagales</taxon>
        <taxon>Chitinophagaceae</taxon>
        <taxon>Sediminibacterium</taxon>
    </lineage>
</organism>
<evidence type="ECO:0000259" key="14">
    <source>
        <dbReference type="Pfam" id="PF07715"/>
    </source>
</evidence>
<dbReference type="InterPro" id="IPR010917">
    <property type="entry name" value="TonB_rcpt_CS"/>
</dbReference>
<dbReference type="GO" id="GO:0015344">
    <property type="term" value="F:siderophore uptake transmembrane transporter activity"/>
    <property type="evidence" value="ECO:0007669"/>
    <property type="project" value="TreeGrafter"/>
</dbReference>
<feature type="domain" description="TonB-dependent receptor plug" evidence="14">
    <location>
        <begin position="56"/>
        <end position="156"/>
    </location>
</feature>
<evidence type="ECO:0000256" key="7">
    <source>
        <dbReference type="ARBA" id="ARBA00023136"/>
    </source>
</evidence>
<dbReference type="Pfam" id="PF00593">
    <property type="entry name" value="TonB_dep_Rec_b-barrel"/>
    <property type="match status" value="1"/>
</dbReference>
<keyword evidence="8 15" id="KW-0675">Receptor</keyword>
<dbReference type="InterPro" id="IPR039426">
    <property type="entry name" value="TonB-dep_rcpt-like"/>
</dbReference>
<proteinExistence type="inferred from homology"/>
<keyword evidence="7 10" id="KW-0472">Membrane</keyword>
<evidence type="ECO:0000256" key="4">
    <source>
        <dbReference type="ARBA" id="ARBA00022692"/>
    </source>
</evidence>
<keyword evidence="9 10" id="KW-0998">Cell outer membrane</keyword>
<dbReference type="AlphaFoldDB" id="A0AAT9GLX8"/>
<dbReference type="Gene3D" id="2.170.130.10">
    <property type="entry name" value="TonB-dependent receptor, plug domain"/>
    <property type="match status" value="1"/>
</dbReference>
<dbReference type="InterPro" id="IPR012910">
    <property type="entry name" value="Plug_dom"/>
</dbReference>
<evidence type="ECO:0000256" key="3">
    <source>
        <dbReference type="ARBA" id="ARBA00022452"/>
    </source>
</evidence>
<feature type="signal peptide" evidence="12">
    <location>
        <begin position="1"/>
        <end position="19"/>
    </location>
</feature>
<sequence length="737" mass="82648">MAWTCTLLSCLLFSITLQAQQQKKDSSSITDETVKLNEVTVYANKFAERSGRVAQTVKSIRDKNTLNMQPNTGDILINTGTLFVQKSQQGGSSPVIRGFEASRVLLTVDGIRMNNAIYRAGHLQNIITIDNMILDRMEVLYGPSSTLYGSDALGGVVSMYTRNPKLSGSKKTEISGSSTLRYGSAIDEQRGNIILNIGGTKWASLTSVTYGSFGDMKQGKNRNSKYPAFGLKPFIVQRVGNTDVAIPNPNPNQQTPSGYDQIDVLQKFLYKQSEKIEHIFNFQFSNTGDVPRYDRLSEGTLAAPVFAEWYYGPQLRNLASYHLNISKQDGFFQDLKLTTSFQDIEESRITRRFNNNNKDYRWERINVFGLNFDAKHYSGKHELHVGAESYTNFVRSTAERRNIVSGALSRITTRYADGPTKMASNALYAQHTYKINDEWTLNDGIRLNLVKLDARFADTTLMHFPFNKAQQNNVAVTGNIGLVYATKDNFRLAMILSSGFRAPNVDDLSKVFDTRTGIVVVPNTSIKPEYTYNGEISVAKQTRAFSVGASFFYTIFRNALVLDKYKFNGQDSILYSGVRSAVFANQNKASAYVTGFSLNGSLTIAKGTAIDGVVTYTYGRYTDQNKVKIPLDHIPPVYGRIGIKTQQHQWNAEFYSLFNGWKRLKNYNPNGEDNLQYATADGMPSWLTLNFRAGFHFSKNIQSVLLLENLTDKNYRYFASGISAPGRNISLSLKVEF</sequence>
<evidence type="ECO:0000256" key="8">
    <source>
        <dbReference type="ARBA" id="ARBA00023170"/>
    </source>
</evidence>
<comment type="similarity">
    <text evidence="10 11">Belongs to the TonB-dependent receptor family.</text>
</comment>
<dbReference type="Gene3D" id="2.40.170.20">
    <property type="entry name" value="TonB-dependent receptor, beta-barrel domain"/>
    <property type="match status" value="1"/>
</dbReference>
<evidence type="ECO:0000256" key="11">
    <source>
        <dbReference type="RuleBase" id="RU003357"/>
    </source>
</evidence>
<dbReference type="PROSITE" id="PS01156">
    <property type="entry name" value="TONB_DEPENDENT_REC_2"/>
    <property type="match status" value="1"/>
</dbReference>
<keyword evidence="2 10" id="KW-0813">Transport</keyword>
<evidence type="ECO:0000259" key="13">
    <source>
        <dbReference type="Pfam" id="PF00593"/>
    </source>
</evidence>
<keyword evidence="5 12" id="KW-0732">Signal</keyword>
<feature type="domain" description="TonB-dependent receptor-like beta-barrel" evidence="13">
    <location>
        <begin position="309"/>
        <end position="701"/>
    </location>
</feature>
<feature type="chain" id="PRO_5043602547" evidence="12">
    <location>
        <begin position="20"/>
        <end position="737"/>
    </location>
</feature>
<dbReference type="InterPro" id="IPR037066">
    <property type="entry name" value="Plug_dom_sf"/>
</dbReference>
<keyword evidence="4 10" id="KW-0812">Transmembrane</keyword>
<keyword evidence="3 10" id="KW-1134">Transmembrane beta strand</keyword>
<dbReference type="InterPro" id="IPR036942">
    <property type="entry name" value="Beta-barrel_TonB_sf"/>
</dbReference>
<dbReference type="SUPFAM" id="SSF56935">
    <property type="entry name" value="Porins"/>
    <property type="match status" value="1"/>
</dbReference>
<evidence type="ECO:0000256" key="10">
    <source>
        <dbReference type="PROSITE-ProRule" id="PRU01360"/>
    </source>
</evidence>
<dbReference type="PANTHER" id="PTHR30069:SF29">
    <property type="entry name" value="HEMOGLOBIN AND HEMOGLOBIN-HAPTOGLOBIN-BINDING PROTEIN 1-RELATED"/>
    <property type="match status" value="1"/>
</dbReference>
<evidence type="ECO:0000256" key="5">
    <source>
        <dbReference type="ARBA" id="ARBA00022729"/>
    </source>
</evidence>
<evidence type="ECO:0000256" key="1">
    <source>
        <dbReference type="ARBA" id="ARBA00004571"/>
    </source>
</evidence>
<dbReference type="EMBL" id="AP029612">
    <property type="protein sequence ID" value="BFG71518.1"/>
    <property type="molecule type" value="Genomic_DNA"/>
</dbReference>
<dbReference type="Pfam" id="PF07715">
    <property type="entry name" value="Plug"/>
    <property type="match status" value="1"/>
</dbReference>